<dbReference type="PROSITE" id="PS50005">
    <property type="entry name" value="TPR"/>
    <property type="match status" value="2"/>
</dbReference>
<sequence>MTELDGLYKALHLLSLDKVDEAEKECTKLLEKNVYDQCLTETSFLDELENEEIGLAETFMDNNVISRDARPGTSLARPITTAKGASPAIRPLTNTGRPLSGVVRPDTSSKMGSLEQALRTSRTSKTARAITSSTARTVRLGTASMASQPDGPFVNLARLNIEKYAGDPNLNRQLFEYVFYHVGDIKVAHQIAATATKTAEFNNWYWKNALGKCYYRLGMMKEAEQQFSSSLKNFQVVETFAYLAKIYTRIDQPGKAISKYLEGLHAFPNDTTLLIGLARIQEGIGQVDESIETYSTVLKKEPNNVEATACIGTHYFYNDNPEVALRYYRRILQMGVYSAEIYLNIGLCCFYSQQMDMAIGCIEMAHKMADEDVSADIWYNTGHIAMAIGDLVMAVRCFKLAIAASPDHAESLCNLAILRTREGKSEEAKSLLISAAVKGPHLFEPNFNLALVYYKNRISDWKF</sequence>
<dbReference type="GO" id="GO:1905515">
    <property type="term" value="P:non-motile cilium assembly"/>
    <property type="evidence" value="ECO:0007669"/>
    <property type="project" value="InterPro"/>
</dbReference>
<dbReference type="InterPro" id="IPR019734">
    <property type="entry name" value="TPR_rpt"/>
</dbReference>
<accession>A0A4U5M6H9</accession>
<evidence type="ECO:0000256" key="1">
    <source>
        <dbReference type="PROSITE-ProRule" id="PRU00339"/>
    </source>
</evidence>
<dbReference type="PANTHER" id="PTHR44177">
    <property type="entry name" value="TETRATRICOPEPTIDE REPEAT PROTEIN 8"/>
    <property type="match status" value="1"/>
</dbReference>
<keyword evidence="4" id="KW-1185">Reference proteome</keyword>
<gene>
    <name evidence="3" type="ORF">L596_025004</name>
</gene>
<protein>
    <submittedName>
        <fullName evidence="3">Uncharacterized protein</fullName>
    </submittedName>
</protein>
<dbReference type="GO" id="GO:0034464">
    <property type="term" value="C:BBSome"/>
    <property type="evidence" value="ECO:0007669"/>
    <property type="project" value="InterPro"/>
</dbReference>
<dbReference type="Gene3D" id="1.25.40.10">
    <property type="entry name" value="Tetratricopeptide repeat domain"/>
    <property type="match status" value="1"/>
</dbReference>
<feature type="repeat" description="TPR" evidence="1">
    <location>
        <begin position="375"/>
        <end position="408"/>
    </location>
</feature>
<evidence type="ECO:0000313" key="3">
    <source>
        <dbReference type="EMBL" id="TKR64480.1"/>
    </source>
</evidence>
<comment type="caution">
    <text evidence="3">The sequence shown here is derived from an EMBL/GenBank/DDBJ whole genome shotgun (WGS) entry which is preliminary data.</text>
</comment>
<dbReference type="Proteomes" id="UP000298663">
    <property type="component" value="Unassembled WGS sequence"/>
</dbReference>
<dbReference type="Pfam" id="PF13181">
    <property type="entry name" value="TPR_8"/>
    <property type="match status" value="1"/>
</dbReference>
<feature type="region of interest" description="Disordered" evidence="2">
    <location>
        <begin position="84"/>
        <end position="113"/>
    </location>
</feature>
<reference evidence="3 4" key="1">
    <citation type="journal article" date="2015" name="Genome Biol.">
        <title>Comparative genomics of Steinernema reveals deeply conserved gene regulatory networks.</title>
        <authorList>
            <person name="Dillman A.R."/>
            <person name="Macchietto M."/>
            <person name="Porter C.F."/>
            <person name="Rogers A."/>
            <person name="Williams B."/>
            <person name="Antoshechkin I."/>
            <person name="Lee M.M."/>
            <person name="Goodwin Z."/>
            <person name="Lu X."/>
            <person name="Lewis E.E."/>
            <person name="Goodrich-Blair H."/>
            <person name="Stock S.P."/>
            <person name="Adams B.J."/>
            <person name="Sternberg P.W."/>
            <person name="Mortazavi A."/>
        </authorList>
    </citation>
    <scope>NUCLEOTIDE SEQUENCE [LARGE SCALE GENOMIC DNA]</scope>
    <source>
        <strain evidence="3 4">ALL</strain>
    </source>
</reference>
<dbReference type="GO" id="GO:0097730">
    <property type="term" value="C:non-motile cilium"/>
    <property type="evidence" value="ECO:0007669"/>
    <property type="project" value="TreeGrafter"/>
</dbReference>
<dbReference type="PANTHER" id="PTHR44177:SF1">
    <property type="entry name" value="TETRATRICOPEPTIDE REPEAT PROTEIN 8"/>
    <property type="match status" value="1"/>
</dbReference>
<dbReference type="InterPro" id="IPR028796">
    <property type="entry name" value="BBS8"/>
</dbReference>
<dbReference type="GO" id="GO:0036064">
    <property type="term" value="C:ciliary basal body"/>
    <property type="evidence" value="ECO:0007669"/>
    <property type="project" value="TreeGrafter"/>
</dbReference>
<reference evidence="3 4" key="2">
    <citation type="journal article" date="2019" name="G3 (Bethesda)">
        <title>Hybrid Assembly of the Genome of the Entomopathogenic Nematode Steinernema carpocapsae Identifies the X-Chromosome.</title>
        <authorList>
            <person name="Serra L."/>
            <person name="Macchietto M."/>
            <person name="Macias-Munoz A."/>
            <person name="McGill C.J."/>
            <person name="Rodriguez I.M."/>
            <person name="Rodriguez B."/>
            <person name="Murad R."/>
            <person name="Mortazavi A."/>
        </authorList>
    </citation>
    <scope>NUCLEOTIDE SEQUENCE [LARGE SCALE GENOMIC DNA]</scope>
    <source>
        <strain evidence="3 4">ALL</strain>
    </source>
</reference>
<dbReference type="SMART" id="SM00028">
    <property type="entry name" value="TPR"/>
    <property type="match status" value="6"/>
</dbReference>
<dbReference type="SUPFAM" id="SSF48452">
    <property type="entry name" value="TPR-like"/>
    <property type="match status" value="2"/>
</dbReference>
<dbReference type="AlphaFoldDB" id="A0A4U5M6H9"/>
<dbReference type="InterPro" id="IPR011990">
    <property type="entry name" value="TPR-like_helical_dom_sf"/>
</dbReference>
<evidence type="ECO:0000313" key="4">
    <source>
        <dbReference type="Proteomes" id="UP000298663"/>
    </source>
</evidence>
<proteinExistence type="predicted"/>
<name>A0A4U5M6H9_STECR</name>
<dbReference type="EMBL" id="AZBU02000009">
    <property type="protein sequence ID" value="TKR64480.1"/>
    <property type="molecule type" value="Genomic_DNA"/>
</dbReference>
<keyword evidence="1" id="KW-0802">TPR repeat</keyword>
<organism evidence="3 4">
    <name type="scientific">Steinernema carpocapsae</name>
    <name type="common">Entomopathogenic nematode</name>
    <dbReference type="NCBI Taxonomy" id="34508"/>
    <lineage>
        <taxon>Eukaryota</taxon>
        <taxon>Metazoa</taxon>
        <taxon>Ecdysozoa</taxon>
        <taxon>Nematoda</taxon>
        <taxon>Chromadorea</taxon>
        <taxon>Rhabditida</taxon>
        <taxon>Tylenchina</taxon>
        <taxon>Panagrolaimomorpha</taxon>
        <taxon>Strongyloidoidea</taxon>
        <taxon>Steinernematidae</taxon>
        <taxon>Steinernema</taxon>
    </lineage>
</organism>
<feature type="repeat" description="TPR" evidence="1">
    <location>
        <begin position="271"/>
        <end position="304"/>
    </location>
</feature>
<dbReference type="STRING" id="34508.A0A4U5M6H9"/>
<evidence type="ECO:0000256" key="2">
    <source>
        <dbReference type="SAM" id="MobiDB-lite"/>
    </source>
</evidence>
<dbReference type="OrthoDB" id="421121at2759"/>
<dbReference type="CDD" id="cd21341">
    <property type="entry name" value="TTC8_N"/>
    <property type="match status" value="1"/>
</dbReference>